<feature type="domain" description="PucR C-terminal helix-turn-helix" evidence="1">
    <location>
        <begin position="2"/>
        <end position="43"/>
    </location>
</feature>
<gene>
    <name evidence="2" type="ORF">EDM59_06845</name>
</gene>
<dbReference type="InterPro" id="IPR042070">
    <property type="entry name" value="PucR_C-HTH_sf"/>
</dbReference>
<reference evidence="2 3" key="1">
    <citation type="submission" date="2018-10" db="EMBL/GenBank/DDBJ databases">
        <title>Phylogenomics of Brevibacillus.</title>
        <authorList>
            <person name="Dunlap C."/>
        </authorList>
    </citation>
    <scope>NUCLEOTIDE SEQUENCE [LARGE SCALE GENOMIC DNA]</scope>
    <source>
        <strain evidence="2 3">JCM 15774</strain>
    </source>
</reference>
<evidence type="ECO:0000259" key="1">
    <source>
        <dbReference type="Pfam" id="PF13556"/>
    </source>
</evidence>
<protein>
    <submittedName>
        <fullName evidence="2">PucR family transcriptional regulator</fullName>
    </submittedName>
</protein>
<dbReference type="InterPro" id="IPR025736">
    <property type="entry name" value="PucR_C-HTH_dom"/>
</dbReference>
<organism evidence="2 3">
    <name type="scientific">Brevibacillus nitrificans</name>
    <dbReference type="NCBI Taxonomy" id="651560"/>
    <lineage>
        <taxon>Bacteria</taxon>
        <taxon>Bacillati</taxon>
        <taxon>Bacillota</taxon>
        <taxon>Bacilli</taxon>
        <taxon>Bacillales</taxon>
        <taxon>Paenibacillaceae</taxon>
        <taxon>Brevibacillus</taxon>
    </lineage>
</organism>
<evidence type="ECO:0000313" key="2">
    <source>
        <dbReference type="EMBL" id="RNB89387.1"/>
    </source>
</evidence>
<proteinExistence type="predicted"/>
<dbReference type="AlphaFoldDB" id="A0A3M8DQV3"/>
<comment type="caution">
    <text evidence="2">The sequence shown here is derived from an EMBL/GenBank/DDBJ whole genome shotgun (WGS) entry which is preliminary data.</text>
</comment>
<sequence>MDTAKKLHIRINTLSQCLKRIEERLGLRFDSQEDMLKIQLACHLKNHLSSFKR</sequence>
<dbReference type="Pfam" id="PF13556">
    <property type="entry name" value="HTH_30"/>
    <property type="match status" value="1"/>
</dbReference>
<keyword evidence="3" id="KW-1185">Reference proteome</keyword>
<dbReference type="RefSeq" id="WP_122923406.1">
    <property type="nucleotide sequence ID" value="NZ_RHHU01000003.1"/>
</dbReference>
<accession>A0A3M8DQV3</accession>
<name>A0A3M8DQV3_9BACL</name>
<dbReference type="Gene3D" id="1.10.10.2840">
    <property type="entry name" value="PucR C-terminal helix-turn-helix domain"/>
    <property type="match status" value="1"/>
</dbReference>
<dbReference type="EMBL" id="RHHU01000003">
    <property type="protein sequence ID" value="RNB89387.1"/>
    <property type="molecule type" value="Genomic_DNA"/>
</dbReference>
<evidence type="ECO:0000313" key="3">
    <source>
        <dbReference type="Proteomes" id="UP000269573"/>
    </source>
</evidence>
<dbReference type="Proteomes" id="UP000269573">
    <property type="component" value="Unassembled WGS sequence"/>
</dbReference>